<dbReference type="EMBL" id="JAKOGI010002268">
    <property type="protein sequence ID" value="KAJ8422390.1"/>
    <property type="molecule type" value="Genomic_DNA"/>
</dbReference>
<evidence type="ECO:0000313" key="3">
    <source>
        <dbReference type="Proteomes" id="UP001153076"/>
    </source>
</evidence>
<protein>
    <recommendedName>
        <fullName evidence="4">DUF4283 domain-containing protein</fullName>
    </recommendedName>
</protein>
<evidence type="ECO:0000313" key="2">
    <source>
        <dbReference type="EMBL" id="KAJ8422390.1"/>
    </source>
</evidence>
<dbReference type="OrthoDB" id="425619at2759"/>
<organism evidence="2 3">
    <name type="scientific">Carnegiea gigantea</name>
    <dbReference type="NCBI Taxonomy" id="171969"/>
    <lineage>
        <taxon>Eukaryota</taxon>
        <taxon>Viridiplantae</taxon>
        <taxon>Streptophyta</taxon>
        <taxon>Embryophyta</taxon>
        <taxon>Tracheophyta</taxon>
        <taxon>Spermatophyta</taxon>
        <taxon>Magnoliopsida</taxon>
        <taxon>eudicotyledons</taxon>
        <taxon>Gunneridae</taxon>
        <taxon>Pentapetalae</taxon>
        <taxon>Caryophyllales</taxon>
        <taxon>Cactineae</taxon>
        <taxon>Cactaceae</taxon>
        <taxon>Cactoideae</taxon>
        <taxon>Echinocereeae</taxon>
        <taxon>Carnegiea</taxon>
    </lineage>
</organism>
<name>A0A9Q1JL46_9CARY</name>
<dbReference type="PANTHER" id="PTHR33233">
    <property type="entry name" value="ENDONUCLEASE/EXONUCLEASE/PHOSPHATASE"/>
    <property type="match status" value="1"/>
</dbReference>
<keyword evidence="3" id="KW-1185">Reference proteome</keyword>
<evidence type="ECO:0000256" key="1">
    <source>
        <dbReference type="SAM" id="MobiDB-lite"/>
    </source>
</evidence>
<dbReference type="PANTHER" id="PTHR33233:SF14">
    <property type="entry name" value="ENDONUCLEASE_EXONUCLEASE_PHOSPHATASE"/>
    <property type="match status" value="1"/>
</dbReference>
<reference evidence="2" key="1">
    <citation type="submission" date="2022-04" db="EMBL/GenBank/DDBJ databases">
        <title>Carnegiea gigantea Genome sequencing and assembly v2.</title>
        <authorList>
            <person name="Copetti D."/>
            <person name="Sanderson M.J."/>
            <person name="Burquez A."/>
            <person name="Wojciechowski M.F."/>
        </authorList>
    </citation>
    <scope>NUCLEOTIDE SEQUENCE</scope>
    <source>
        <strain evidence="2">SGP5-SGP5p</strain>
        <tissue evidence="2">Aerial part</tissue>
    </source>
</reference>
<comment type="caution">
    <text evidence="2">The sequence shown here is derived from an EMBL/GenBank/DDBJ whole genome shotgun (WGS) entry which is preliminary data.</text>
</comment>
<dbReference type="Proteomes" id="UP001153076">
    <property type="component" value="Unassembled WGS sequence"/>
</dbReference>
<feature type="compositionally biased region" description="Low complexity" evidence="1">
    <location>
        <begin position="17"/>
        <end position="28"/>
    </location>
</feature>
<accession>A0A9Q1JL46</accession>
<evidence type="ECO:0008006" key="4">
    <source>
        <dbReference type="Google" id="ProtNLM"/>
    </source>
</evidence>
<dbReference type="AlphaFoldDB" id="A0A9Q1JL46"/>
<feature type="region of interest" description="Disordered" evidence="1">
    <location>
        <begin position="1"/>
        <end position="32"/>
    </location>
</feature>
<sequence>MARGRRGRPRSVASNRPSLVPASPSSLASPPPEAVPTVPVIVRAESLVTPTNPKIHPVPIRSSYAQLVTQMKLINGIISAKLLKSDVKLDVLYWQNSVLCTVLGANPSFEQLKGFLNRIWANYSIVKILYVHKGAVEKWAFFFFDSKPLLVKSWSPSMDLQIEAISSLPLWIQLPALDIKYWGAESLRKIGSILGIPIKIDKFMKDKQVLRYARLLIGMLIEGPFPEYIDFFNDDDVLIRQQVTYEWIPTKCTHCKILRHSEDVRKKKGVIRTEWRKMQKPLTPVTTDSLDNPVNTPVQATVVTESRAKKVPIKTQQGDFTPVTRGASPSRLSVVADTSLPFHHNSFTARNDVPNLLNNVGLIGLLETKIKEQKVDTIAANIFRGWNRAHNFSISNGRIWVAWKTSAYTINILRTSDRFIHCAATQMATNISFHITFIYGHNHENQRQPIVSVAANFSLFVGGLVPSRGLQ</sequence>
<proteinExistence type="predicted"/>
<gene>
    <name evidence="2" type="ORF">Cgig2_003260</name>
</gene>